<keyword evidence="4" id="KW-1185">Reference proteome</keyword>
<accession>A0A517XZR8</accession>
<gene>
    <name evidence="3" type="ORF">ETAA1_49900</name>
</gene>
<dbReference type="KEGG" id="uli:ETAA1_49900"/>
<protein>
    <submittedName>
        <fullName evidence="3">Uncharacterized protein</fullName>
    </submittedName>
</protein>
<evidence type="ECO:0000256" key="1">
    <source>
        <dbReference type="SAM" id="MobiDB-lite"/>
    </source>
</evidence>
<dbReference type="RefSeq" id="WP_145243104.1">
    <property type="nucleotide sequence ID" value="NZ_CP036273.1"/>
</dbReference>
<feature type="region of interest" description="Disordered" evidence="1">
    <location>
        <begin position="135"/>
        <end position="154"/>
    </location>
</feature>
<reference evidence="3 4" key="1">
    <citation type="submission" date="2019-02" db="EMBL/GenBank/DDBJ databases">
        <title>Deep-cultivation of Planctomycetes and their phenomic and genomic characterization uncovers novel biology.</title>
        <authorList>
            <person name="Wiegand S."/>
            <person name="Jogler M."/>
            <person name="Boedeker C."/>
            <person name="Pinto D."/>
            <person name="Vollmers J."/>
            <person name="Rivas-Marin E."/>
            <person name="Kohn T."/>
            <person name="Peeters S.H."/>
            <person name="Heuer A."/>
            <person name="Rast P."/>
            <person name="Oberbeckmann S."/>
            <person name="Bunk B."/>
            <person name="Jeske O."/>
            <person name="Meyerdierks A."/>
            <person name="Storesund J.E."/>
            <person name="Kallscheuer N."/>
            <person name="Luecker S."/>
            <person name="Lage O.M."/>
            <person name="Pohl T."/>
            <person name="Merkel B.J."/>
            <person name="Hornburger P."/>
            <person name="Mueller R.-W."/>
            <person name="Bruemmer F."/>
            <person name="Labrenz M."/>
            <person name="Spormann A.M."/>
            <person name="Op den Camp H."/>
            <person name="Overmann J."/>
            <person name="Amann R."/>
            <person name="Jetten M.S.M."/>
            <person name="Mascher T."/>
            <person name="Medema M.H."/>
            <person name="Devos D.P."/>
            <person name="Kaster A.-K."/>
            <person name="Ovreas L."/>
            <person name="Rohde M."/>
            <person name="Galperin M.Y."/>
            <person name="Jogler C."/>
        </authorList>
    </citation>
    <scope>NUCLEOTIDE SEQUENCE [LARGE SCALE GENOMIC DNA]</scope>
    <source>
        <strain evidence="3 4">ETA_A1</strain>
    </source>
</reference>
<feature type="chain" id="PRO_5022105886" evidence="2">
    <location>
        <begin position="22"/>
        <end position="154"/>
    </location>
</feature>
<sequence precursor="true">MPALLGLALAMVLLGSGQARADLVDPPEGAKVEFTTTSPGVTSTSIQPTGTYIYPQGWSVSKVEVNVYAVKAGGAQGDLIKTVAADTKDGFWDGLVTGLSPDTEYWVEGKMTLKKGLLGLDHAYKSTDPLIKAKTKAKKGFNDDDEGGGDPPPP</sequence>
<proteinExistence type="predicted"/>
<evidence type="ECO:0000313" key="3">
    <source>
        <dbReference type="EMBL" id="QDU23000.1"/>
    </source>
</evidence>
<evidence type="ECO:0000313" key="4">
    <source>
        <dbReference type="Proteomes" id="UP000319576"/>
    </source>
</evidence>
<dbReference type="AlphaFoldDB" id="A0A517XZR8"/>
<dbReference type="EMBL" id="CP036273">
    <property type="protein sequence ID" value="QDU23000.1"/>
    <property type="molecule type" value="Genomic_DNA"/>
</dbReference>
<feature type="signal peptide" evidence="2">
    <location>
        <begin position="1"/>
        <end position="21"/>
    </location>
</feature>
<dbReference type="Proteomes" id="UP000319576">
    <property type="component" value="Chromosome"/>
</dbReference>
<keyword evidence="2" id="KW-0732">Signal</keyword>
<evidence type="ECO:0000256" key="2">
    <source>
        <dbReference type="SAM" id="SignalP"/>
    </source>
</evidence>
<organism evidence="3 4">
    <name type="scientific">Urbifossiella limnaea</name>
    <dbReference type="NCBI Taxonomy" id="2528023"/>
    <lineage>
        <taxon>Bacteria</taxon>
        <taxon>Pseudomonadati</taxon>
        <taxon>Planctomycetota</taxon>
        <taxon>Planctomycetia</taxon>
        <taxon>Gemmatales</taxon>
        <taxon>Gemmataceae</taxon>
        <taxon>Urbifossiella</taxon>
    </lineage>
</organism>
<name>A0A517XZR8_9BACT</name>